<dbReference type="InterPro" id="IPR021848">
    <property type="entry name" value="HODM_asu-like"/>
</dbReference>
<proteinExistence type="predicted"/>
<feature type="region of interest" description="Disordered" evidence="1">
    <location>
        <begin position="1"/>
        <end position="22"/>
    </location>
</feature>
<dbReference type="OrthoDB" id="5043642at2759"/>
<reference evidence="2" key="2">
    <citation type="submission" date="2020-05" db="EMBL/GenBank/DDBJ databases">
        <authorList>
            <person name="Kim H.-S."/>
            <person name="Proctor R.H."/>
            <person name="Brown D.W."/>
        </authorList>
    </citation>
    <scope>NUCLEOTIDE SEQUENCE</scope>
    <source>
        <strain evidence="2">NRRL 22465</strain>
    </source>
</reference>
<dbReference type="AlphaFoldDB" id="A0A8H4XHE2"/>
<comment type="caution">
    <text evidence="2">The sequence shown here is derived from an EMBL/GenBank/DDBJ whole genome shotgun (WGS) entry which is preliminary data.</text>
</comment>
<evidence type="ECO:0000256" key="1">
    <source>
        <dbReference type="SAM" id="MobiDB-lite"/>
    </source>
</evidence>
<name>A0A8H4XHE2_9HYPO</name>
<sequence>MQSRKQNSLPVEATRSPDEKTLPIEPLHDFDWKTAPRRQIRPFKPTYHITMGKAAFISTGRCCVVDYSLAIRADTPSELITIDEDYLDRVTLRRDLIAEHGNGVHGCTPEGDEAVGELYTHMLSEYLPTRFPTIFQLSADKAICQNLATGTSFPTTPVGNMEAALRVLGETVEEDLFLLRQSPDGHRSVAFMCCFPSGFDPSEKLGKTLSDIHAPVPSYDKIGASMERFFGRLEVGKAVKRTNWSVQTHSELFNSKGNHITGDDAYQDDEEVDIETTFLRIELQTLTRLPRTRAILFSFKTYFYPVRQIKEEGLGPDFADAIEGLSKGNAPGMWTYKSAVRWGKSVIEYLRA</sequence>
<accession>A0A8H4XHE2</accession>
<dbReference type="Proteomes" id="UP000635477">
    <property type="component" value="Unassembled WGS sequence"/>
</dbReference>
<organism evidence="2 3">
    <name type="scientific">Fusarium zealandicum</name>
    <dbReference type="NCBI Taxonomy" id="1053134"/>
    <lineage>
        <taxon>Eukaryota</taxon>
        <taxon>Fungi</taxon>
        <taxon>Dikarya</taxon>
        <taxon>Ascomycota</taxon>
        <taxon>Pezizomycotina</taxon>
        <taxon>Sordariomycetes</taxon>
        <taxon>Hypocreomycetidae</taxon>
        <taxon>Hypocreales</taxon>
        <taxon>Nectriaceae</taxon>
        <taxon>Fusarium</taxon>
        <taxon>Fusarium staphyleae species complex</taxon>
    </lineage>
</organism>
<protein>
    <submittedName>
        <fullName evidence="2">Uncharacterized protein</fullName>
    </submittedName>
</protein>
<gene>
    <name evidence="2" type="ORF">FZEAL_7851</name>
</gene>
<dbReference type="EMBL" id="JABEYC010000651">
    <property type="protein sequence ID" value="KAF4975344.1"/>
    <property type="molecule type" value="Genomic_DNA"/>
</dbReference>
<evidence type="ECO:0000313" key="2">
    <source>
        <dbReference type="EMBL" id="KAF4975344.1"/>
    </source>
</evidence>
<reference evidence="2" key="1">
    <citation type="journal article" date="2020" name="BMC Genomics">
        <title>Correction to: Identification and distribution of gene clusters required for synthesis of sphingolipid metabolism inhibitors in diverse species of the filamentous fungus Fusarium.</title>
        <authorList>
            <person name="Kim H.S."/>
            <person name="Lohmar J.M."/>
            <person name="Busman M."/>
            <person name="Brown D.W."/>
            <person name="Naumann T.A."/>
            <person name="Divon H.H."/>
            <person name="Lysoe E."/>
            <person name="Uhlig S."/>
            <person name="Proctor R.H."/>
        </authorList>
    </citation>
    <scope>NUCLEOTIDE SEQUENCE</scope>
    <source>
        <strain evidence="2">NRRL 22465</strain>
    </source>
</reference>
<evidence type="ECO:0000313" key="3">
    <source>
        <dbReference type="Proteomes" id="UP000635477"/>
    </source>
</evidence>
<dbReference type="Pfam" id="PF11927">
    <property type="entry name" value="HODM_asu-like"/>
    <property type="match status" value="1"/>
</dbReference>
<keyword evidence="3" id="KW-1185">Reference proteome</keyword>